<proteinExistence type="predicted"/>
<dbReference type="EMBL" id="JBBKAI010000002">
    <property type="protein sequence ID" value="MEJ8655184.1"/>
    <property type="molecule type" value="Genomic_DNA"/>
</dbReference>
<organism evidence="1 2">
    <name type="scientific">Streptomyces pratisoli</name>
    <dbReference type="NCBI Taxonomy" id="3139917"/>
    <lineage>
        <taxon>Bacteria</taxon>
        <taxon>Bacillati</taxon>
        <taxon>Actinomycetota</taxon>
        <taxon>Actinomycetes</taxon>
        <taxon>Kitasatosporales</taxon>
        <taxon>Streptomycetaceae</taxon>
        <taxon>Streptomyces</taxon>
    </lineage>
</organism>
<accession>A0ACC6QAB3</accession>
<sequence length="161" mass="17230">MSVHAFTVPATPAEVPAARRRVARVLREWGLCEDGLYTASLVISELVGNTVRHAVPHSDRTTVKLTRTRTALTLTVHDEHPFLPEPVLTADPGQDRGRGLMIVDTLAREAGGALQVGRVSERGKEVRAVFAATDCADGAGAGACPADGCPVMHFRRERRAG</sequence>
<evidence type="ECO:0000313" key="1">
    <source>
        <dbReference type="EMBL" id="MEJ8655184.1"/>
    </source>
</evidence>
<keyword evidence="1" id="KW-0067">ATP-binding</keyword>
<evidence type="ECO:0000313" key="2">
    <source>
        <dbReference type="Proteomes" id="UP001375539"/>
    </source>
</evidence>
<gene>
    <name evidence="1" type="ORF">WKI58_01365</name>
</gene>
<reference evidence="1" key="1">
    <citation type="submission" date="2024-03" db="EMBL/GenBank/DDBJ databases">
        <title>Novel Streptomyces species of biotechnological and ecological value are a feature of Machair soil.</title>
        <authorList>
            <person name="Prole J.R."/>
            <person name="Goodfellow M."/>
            <person name="Allenby N."/>
            <person name="Ward A.C."/>
        </authorList>
    </citation>
    <scope>NUCLEOTIDE SEQUENCE</scope>
    <source>
        <strain evidence="1">MS1.AVA.4</strain>
    </source>
</reference>
<comment type="caution">
    <text evidence="1">The sequence shown here is derived from an EMBL/GenBank/DDBJ whole genome shotgun (WGS) entry which is preliminary data.</text>
</comment>
<keyword evidence="1" id="KW-0547">Nucleotide-binding</keyword>
<name>A0ACC6QAB3_9ACTN</name>
<protein>
    <submittedName>
        <fullName evidence="1">ATP-binding protein</fullName>
    </submittedName>
</protein>
<dbReference type="Proteomes" id="UP001375539">
    <property type="component" value="Unassembled WGS sequence"/>
</dbReference>
<keyword evidence="2" id="KW-1185">Reference proteome</keyword>